<evidence type="ECO:0000256" key="1">
    <source>
        <dbReference type="ARBA" id="ARBA00004418"/>
    </source>
</evidence>
<dbReference type="AlphaFoldDB" id="A0A841GD05"/>
<evidence type="ECO:0000256" key="2">
    <source>
        <dbReference type="ARBA" id="ARBA00005791"/>
    </source>
</evidence>
<feature type="chain" id="PRO_5032879558" description="Thiol:disulfide interchange protein" evidence="9">
    <location>
        <begin position="31"/>
        <end position="213"/>
    </location>
</feature>
<keyword evidence="4 7" id="KW-0574">Periplasm</keyword>
<dbReference type="SUPFAM" id="SSF52833">
    <property type="entry name" value="Thioredoxin-like"/>
    <property type="match status" value="1"/>
</dbReference>
<evidence type="ECO:0000256" key="7">
    <source>
        <dbReference type="PIRNR" id="PIRNR001488"/>
    </source>
</evidence>
<accession>A0A841GD05</accession>
<dbReference type="CDD" id="cd03019">
    <property type="entry name" value="DsbA_DsbA"/>
    <property type="match status" value="1"/>
</dbReference>
<dbReference type="Proteomes" id="UP000585721">
    <property type="component" value="Unassembled WGS sequence"/>
</dbReference>
<name>A0A841GD05_9GAMM</name>
<dbReference type="PANTHER" id="PTHR35891">
    <property type="entry name" value="THIOL:DISULFIDE INTERCHANGE PROTEIN DSBA"/>
    <property type="match status" value="1"/>
</dbReference>
<dbReference type="InterPro" id="IPR050824">
    <property type="entry name" value="Thiol_disulfide_DsbA"/>
</dbReference>
<organism evidence="11 12">
    <name type="scientific">Tolumonas osonensis</name>
    <dbReference type="NCBI Taxonomy" id="675874"/>
    <lineage>
        <taxon>Bacteria</taxon>
        <taxon>Pseudomonadati</taxon>
        <taxon>Pseudomonadota</taxon>
        <taxon>Gammaproteobacteria</taxon>
        <taxon>Aeromonadales</taxon>
        <taxon>Aeromonadaceae</taxon>
        <taxon>Tolumonas</taxon>
    </lineage>
</organism>
<dbReference type="InterPro" id="IPR023205">
    <property type="entry name" value="DsbA/DsbL"/>
</dbReference>
<evidence type="ECO:0000256" key="6">
    <source>
        <dbReference type="ARBA" id="ARBA00023284"/>
    </source>
</evidence>
<keyword evidence="5 7" id="KW-1015">Disulfide bond</keyword>
<reference evidence="11 12" key="1">
    <citation type="submission" date="2020-08" db="EMBL/GenBank/DDBJ databases">
        <title>Genomic Encyclopedia of Type Strains, Phase IV (KMG-IV): sequencing the most valuable type-strain genomes for metagenomic binning, comparative biology and taxonomic classification.</title>
        <authorList>
            <person name="Goeker M."/>
        </authorList>
    </citation>
    <scope>NUCLEOTIDE SEQUENCE [LARGE SCALE GENOMIC DNA]</scope>
    <source>
        <strain evidence="11 12">DSM 22975</strain>
    </source>
</reference>
<evidence type="ECO:0000313" key="12">
    <source>
        <dbReference type="Proteomes" id="UP000585721"/>
    </source>
</evidence>
<dbReference type="PROSITE" id="PS00194">
    <property type="entry name" value="THIOREDOXIN_1"/>
    <property type="match status" value="1"/>
</dbReference>
<feature type="domain" description="Thioredoxin" evidence="10">
    <location>
        <begin position="25"/>
        <end position="151"/>
    </location>
</feature>
<evidence type="ECO:0000259" key="10">
    <source>
        <dbReference type="PROSITE" id="PS51352"/>
    </source>
</evidence>
<dbReference type="InterPro" id="IPR036249">
    <property type="entry name" value="Thioredoxin-like_sf"/>
</dbReference>
<comment type="subcellular location">
    <subcellularLocation>
        <location evidence="1 7">Periplasm</location>
    </subcellularLocation>
</comment>
<dbReference type="InterPro" id="IPR017937">
    <property type="entry name" value="Thioredoxin_CS"/>
</dbReference>
<evidence type="ECO:0000256" key="9">
    <source>
        <dbReference type="SAM" id="SignalP"/>
    </source>
</evidence>
<dbReference type="EMBL" id="JACHGR010000001">
    <property type="protein sequence ID" value="MBB6054456.1"/>
    <property type="molecule type" value="Genomic_DNA"/>
</dbReference>
<dbReference type="Pfam" id="PF01323">
    <property type="entry name" value="DSBA"/>
    <property type="match status" value="1"/>
</dbReference>
<dbReference type="PROSITE" id="PS51352">
    <property type="entry name" value="THIOREDOXIN_2"/>
    <property type="match status" value="1"/>
</dbReference>
<feature type="signal peptide" evidence="9">
    <location>
        <begin position="1"/>
        <end position="30"/>
    </location>
</feature>
<feature type="disulfide bond" description="Redox-active" evidence="8">
    <location>
        <begin position="61"/>
        <end position="64"/>
    </location>
</feature>
<dbReference type="PIRSF" id="PIRSF001488">
    <property type="entry name" value="Tdi_protein"/>
    <property type="match status" value="1"/>
</dbReference>
<evidence type="ECO:0000256" key="3">
    <source>
        <dbReference type="ARBA" id="ARBA00022729"/>
    </source>
</evidence>
<proteinExistence type="inferred from homology"/>
<dbReference type="GO" id="GO:0015036">
    <property type="term" value="F:disulfide oxidoreductase activity"/>
    <property type="evidence" value="ECO:0007669"/>
    <property type="project" value="UniProtKB-ARBA"/>
</dbReference>
<keyword evidence="3 9" id="KW-0732">Signal</keyword>
<gene>
    <name evidence="11" type="ORF">HNR75_000321</name>
</gene>
<keyword evidence="6" id="KW-0676">Redox-active center</keyword>
<comment type="caution">
    <text evidence="11">The sequence shown here is derived from an EMBL/GenBank/DDBJ whole genome shotgun (WGS) entry which is preliminary data.</text>
</comment>
<sequence length="213" mass="24225">MAAYSKFKEASMLKKVALLFVCLWVPFTQAAPQFKENVNYEVLQPVVSAQPEVMEYFSFFCPHCYRFEPVMEELQKQLPQGVTFKQTPVAFIGGDMGAELQRAYAASLLLNVKESVSATLFRQIHEERKQPGSRADIRTVFVKAGIDGAVFDKTIESTTVTDMVAEYNQNTRINKIDAVPMVIVNKKYRVKTEGINSAEEYFQLINFLAKKRN</sequence>
<protein>
    <recommendedName>
        <fullName evidence="7">Thiol:disulfide interchange protein</fullName>
    </recommendedName>
</protein>
<evidence type="ECO:0000256" key="4">
    <source>
        <dbReference type="ARBA" id="ARBA00022764"/>
    </source>
</evidence>
<evidence type="ECO:0000256" key="5">
    <source>
        <dbReference type="ARBA" id="ARBA00023157"/>
    </source>
</evidence>
<dbReference type="Gene3D" id="3.40.30.10">
    <property type="entry name" value="Glutaredoxin"/>
    <property type="match status" value="1"/>
</dbReference>
<keyword evidence="12" id="KW-1185">Reference proteome</keyword>
<evidence type="ECO:0000313" key="11">
    <source>
        <dbReference type="EMBL" id="MBB6054456.1"/>
    </source>
</evidence>
<dbReference type="GO" id="GO:0042597">
    <property type="term" value="C:periplasmic space"/>
    <property type="evidence" value="ECO:0007669"/>
    <property type="project" value="UniProtKB-SubCell"/>
</dbReference>
<dbReference type="InterPro" id="IPR001853">
    <property type="entry name" value="DSBA-like_thioredoxin_dom"/>
</dbReference>
<dbReference type="PANTHER" id="PTHR35891:SF2">
    <property type="entry name" value="THIOL:DISULFIDE INTERCHANGE PROTEIN DSBA"/>
    <property type="match status" value="1"/>
</dbReference>
<evidence type="ECO:0000256" key="8">
    <source>
        <dbReference type="PIRSR" id="PIRSR001488-1"/>
    </source>
</evidence>
<comment type="similarity">
    <text evidence="2">Belongs to the thioredoxin family. DsbA subfamily.</text>
</comment>
<dbReference type="InterPro" id="IPR013766">
    <property type="entry name" value="Thioredoxin_domain"/>
</dbReference>
<dbReference type="RefSeq" id="WP_246358669.1">
    <property type="nucleotide sequence ID" value="NZ_JACHGR010000001.1"/>
</dbReference>